<evidence type="ECO:0000256" key="3">
    <source>
        <dbReference type="ARBA" id="ARBA00023274"/>
    </source>
</evidence>
<dbReference type="InterPro" id="IPR050063">
    <property type="entry name" value="Ribosomal_protein_uL29"/>
</dbReference>
<evidence type="ECO:0000256" key="1">
    <source>
        <dbReference type="ARBA" id="ARBA00009254"/>
    </source>
</evidence>
<dbReference type="GO" id="GO:0005840">
    <property type="term" value="C:ribosome"/>
    <property type="evidence" value="ECO:0007669"/>
    <property type="project" value="UniProtKB-KW"/>
</dbReference>
<evidence type="ECO:0000313" key="6">
    <source>
        <dbReference type="EMBL" id="BCT91471.1"/>
    </source>
</evidence>
<evidence type="ECO:0000256" key="4">
    <source>
        <dbReference type="ARBA" id="ARBA00035204"/>
    </source>
</evidence>
<evidence type="ECO:0000256" key="2">
    <source>
        <dbReference type="ARBA" id="ARBA00022980"/>
    </source>
</evidence>
<dbReference type="SUPFAM" id="SSF46561">
    <property type="entry name" value="Ribosomal protein L29 (L29p)"/>
    <property type="match status" value="1"/>
</dbReference>
<dbReference type="Proteomes" id="UP000681317">
    <property type="component" value="Chromosome"/>
</dbReference>
<dbReference type="InterPro" id="IPR036049">
    <property type="entry name" value="Ribosomal_uL29_sf"/>
</dbReference>
<keyword evidence="2 5" id="KW-0689">Ribosomal protein</keyword>
<dbReference type="NCBIfam" id="TIGR00012">
    <property type="entry name" value="L29"/>
    <property type="match status" value="1"/>
</dbReference>
<proteinExistence type="inferred from homology"/>
<keyword evidence="3 5" id="KW-0687">Ribonucleoprotein</keyword>
<dbReference type="PROSITE" id="PS00579">
    <property type="entry name" value="RIBOSOMAL_L29"/>
    <property type="match status" value="1"/>
</dbReference>
<comment type="similarity">
    <text evidence="1 5">Belongs to the universal ribosomal protein uL29 family.</text>
</comment>
<dbReference type="EMBL" id="AP024545">
    <property type="protein sequence ID" value="BCT91471.1"/>
    <property type="molecule type" value="Genomic_DNA"/>
</dbReference>
<keyword evidence="7" id="KW-1185">Reference proteome</keyword>
<evidence type="ECO:0000313" key="7">
    <source>
        <dbReference type="Proteomes" id="UP000681317"/>
    </source>
</evidence>
<name>A0ABN6FPY2_9GAMM</name>
<dbReference type="Pfam" id="PF00831">
    <property type="entry name" value="Ribosomal_L29"/>
    <property type="match status" value="1"/>
</dbReference>
<dbReference type="RefSeq" id="WP_213435467.1">
    <property type="nucleotide sequence ID" value="NZ_AP024545.1"/>
</dbReference>
<dbReference type="CDD" id="cd00427">
    <property type="entry name" value="Ribosomal_L29_HIP"/>
    <property type="match status" value="1"/>
</dbReference>
<protein>
    <recommendedName>
        <fullName evidence="4 5">Large ribosomal subunit protein uL29</fullName>
    </recommendedName>
</protein>
<reference evidence="6 7" key="1">
    <citation type="submission" date="2021-03" db="EMBL/GenBank/DDBJ databases">
        <title>Complete Genome Sequences of Two Lysobacter Strains Isolated from Sea Water (Lysobacter caseinilyticus) and Soil (Lysobacter helvus) in South Korea.</title>
        <authorList>
            <person name="Watanabe Y."/>
            <person name="Arakawa K."/>
        </authorList>
    </citation>
    <scope>NUCLEOTIDE SEQUENCE [LARGE SCALE GENOMIC DNA]</scope>
    <source>
        <strain evidence="6 7">KVB24</strain>
    </source>
</reference>
<dbReference type="InterPro" id="IPR018254">
    <property type="entry name" value="Ribosomal_uL29_CS"/>
</dbReference>
<dbReference type="PANTHER" id="PTHR10916:SF0">
    <property type="entry name" value="LARGE RIBOSOMAL SUBUNIT PROTEIN UL29C"/>
    <property type="match status" value="1"/>
</dbReference>
<organism evidence="6 7">
    <name type="scientific">Noviluteimonas caseinilytica</name>
    <dbReference type="NCBI Taxonomy" id="2675101"/>
    <lineage>
        <taxon>Bacteria</taxon>
        <taxon>Pseudomonadati</taxon>
        <taxon>Pseudomonadota</taxon>
        <taxon>Gammaproteobacteria</taxon>
        <taxon>Lysobacterales</taxon>
        <taxon>Lysobacteraceae</taxon>
        <taxon>Noviluteimonas</taxon>
    </lineage>
</organism>
<accession>A0ABN6FPY2</accession>
<dbReference type="HAMAP" id="MF_00374">
    <property type="entry name" value="Ribosomal_uL29"/>
    <property type="match status" value="1"/>
</dbReference>
<dbReference type="PANTHER" id="PTHR10916">
    <property type="entry name" value="60S RIBOSOMAL PROTEIN L35/50S RIBOSOMAL PROTEIN L29"/>
    <property type="match status" value="1"/>
</dbReference>
<evidence type="ECO:0000256" key="5">
    <source>
        <dbReference type="HAMAP-Rule" id="MF_00374"/>
    </source>
</evidence>
<dbReference type="Gene3D" id="1.10.287.310">
    <property type="match status" value="1"/>
</dbReference>
<gene>
    <name evidence="5 6" type="primary">rpmC</name>
    <name evidence="6" type="ORF">LYSCAS_04950</name>
</gene>
<sequence length="64" mass="7358">MELKQMRQKSADELKAHLVDLQKEQFALRMQKATGQLAKTHDARRVRREIARVNMLLGAAGNKK</sequence>
<dbReference type="InterPro" id="IPR001854">
    <property type="entry name" value="Ribosomal_uL29"/>
</dbReference>